<dbReference type="PANTHER" id="PTHR47359:SF3">
    <property type="entry name" value="NLP_P60 DOMAIN-CONTAINING PROTEIN-RELATED"/>
    <property type="match status" value="1"/>
</dbReference>
<evidence type="ECO:0000313" key="10">
    <source>
        <dbReference type="Proteomes" id="UP001597402"/>
    </source>
</evidence>
<evidence type="ECO:0000256" key="1">
    <source>
        <dbReference type="ARBA" id="ARBA00007074"/>
    </source>
</evidence>
<dbReference type="EMBL" id="JBHUHP010000030">
    <property type="protein sequence ID" value="MFD2094283.1"/>
    <property type="molecule type" value="Genomic_DNA"/>
</dbReference>
<keyword evidence="4" id="KW-0788">Thiol protease</keyword>
<dbReference type="Proteomes" id="UP001597402">
    <property type="component" value="Unassembled WGS sequence"/>
</dbReference>
<evidence type="ECO:0000256" key="3">
    <source>
        <dbReference type="ARBA" id="ARBA00022801"/>
    </source>
</evidence>
<feature type="compositionally biased region" description="Pro residues" evidence="6">
    <location>
        <begin position="254"/>
        <end position="264"/>
    </location>
</feature>
<dbReference type="PROSITE" id="PS51935">
    <property type="entry name" value="NLPC_P60"/>
    <property type="match status" value="1"/>
</dbReference>
<feature type="domain" description="NlpC/P60" evidence="8">
    <location>
        <begin position="276"/>
        <end position="411"/>
    </location>
</feature>
<evidence type="ECO:0000256" key="7">
    <source>
        <dbReference type="SAM" id="SignalP"/>
    </source>
</evidence>
<name>A0ABW4XHX3_9ACTN</name>
<comment type="similarity">
    <text evidence="1">Belongs to the peptidase C40 family.</text>
</comment>
<feature type="compositionally biased region" description="Polar residues" evidence="6">
    <location>
        <begin position="266"/>
        <end position="278"/>
    </location>
</feature>
<comment type="caution">
    <text evidence="9">The sequence shown here is derived from an EMBL/GenBank/DDBJ whole genome shotgun (WGS) entry which is preliminary data.</text>
</comment>
<feature type="region of interest" description="Disordered" evidence="6">
    <location>
        <begin position="242"/>
        <end position="279"/>
    </location>
</feature>
<dbReference type="InterPro" id="IPR051794">
    <property type="entry name" value="PG_Endopeptidase_C40"/>
</dbReference>
<evidence type="ECO:0000256" key="5">
    <source>
        <dbReference type="SAM" id="Coils"/>
    </source>
</evidence>
<organism evidence="9 10">
    <name type="scientific">Blastococcus deserti</name>
    <dbReference type="NCBI Taxonomy" id="2259033"/>
    <lineage>
        <taxon>Bacteria</taxon>
        <taxon>Bacillati</taxon>
        <taxon>Actinomycetota</taxon>
        <taxon>Actinomycetes</taxon>
        <taxon>Geodermatophilales</taxon>
        <taxon>Geodermatophilaceae</taxon>
        <taxon>Blastococcus</taxon>
    </lineage>
</organism>
<dbReference type="RefSeq" id="WP_376880974.1">
    <property type="nucleotide sequence ID" value="NZ_JBHUHP010000030.1"/>
</dbReference>
<keyword evidence="7" id="KW-0732">Signal</keyword>
<dbReference type="SUPFAM" id="SSF54001">
    <property type="entry name" value="Cysteine proteinases"/>
    <property type="match status" value="1"/>
</dbReference>
<dbReference type="Gene3D" id="3.90.1720.10">
    <property type="entry name" value="endopeptidase domain like (from Nostoc punctiforme)"/>
    <property type="match status" value="1"/>
</dbReference>
<feature type="coiled-coil region" evidence="5">
    <location>
        <begin position="210"/>
        <end position="237"/>
    </location>
</feature>
<reference evidence="10" key="1">
    <citation type="journal article" date="2019" name="Int. J. Syst. Evol. Microbiol.">
        <title>The Global Catalogue of Microorganisms (GCM) 10K type strain sequencing project: providing services to taxonomists for standard genome sequencing and annotation.</title>
        <authorList>
            <consortium name="The Broad Institute Genomics Platform"/>
            <consortium name="The Broad Institute Genome Sequencing Center for Infectious Disease"/>
            <person name="Wu L."/>
            <person name="Ma J."/>
        </authorList>
    </citation>
    <scope>NUCLEOTIDE SEQUENCE [LARGE SCALE GENOMIC DNA]</scope>
    <source>
        <strain evidence="10">JCM 3338</strain>
    </source>
</reference>
<feature type="chain" id="PRO_5045261612" evidence="7">
    <location>
        <begin position="28"/>
        <end position="411"/>
    </location>
</feature>
<protein>
    <submittedName>
        <fullName evidence="9">C40 family peptidase</fullName>
    </submittedName>
</protein>
<dbReference type="InterPro" id="IPR038765">
    <property type="entry name" value="Papain-like_cys_pep_sf"/>
</dbReference>
<evidence type="ECO:0000256" key="2">
    <source>
        <dbReference type="ARBA" id="ARBA00022670"/>
    </source>
</evidence>
<evidence type="ECO:0000313" key="9">
    <source>
        <dbReference type="EMBL" id="MFD2094283.1"/>
    </source>
</evidence>
<evidence type="ECO:0000256" key="6">
    <source>
        <dbReference type="SAM" id="MobiDB-lite"/>
    </source>
</evidence>
<keyword evidence="5" id="KW-0175">Coiled coil</keyword>
<keyword evidence="2" id="KW-0645">Protease</keyword>
<evidence type="ECO:0000256" key="4">
    <source>
        <dbReference type="ARBA" id="ARBA00022807"/>
    </source>
</evidence>
<keyword evidence="10" id="KW-1185">Reference proteome</keyword>
<dbReference type="Pfam" id="PF00877">
    <property type="entry name" value="NLPC_P60"/>
    <property type="match status" value="1"/>
</dbReference>
<keyword evidence="3" id="KW-0378">Hydrolase</keyword>
<sequence length="411" mass="41590">MPAALRIAGVAVVAALALGLTPSTAQATPRRPSDTQIADARAAADAVAARIGELSGQLAAAQDAVDAARAHAVIALDEYQATQDAYLAAQQQADAAAAAAAQATADLGVARTQMVAFARRSYMQGSTWSGAAALVTAADPGELIQRAALLEAAGAHRSDVLDQVTVLQAQATEAEAVARTSVEHAAALQEHAAVALAVAKDAEVSAREQAAALDSQQAQLQTELAAAQVQLQTLVGERAAADRAAHATRTAAPAPKPVAAPPAPSGNGTPAGSGNASAAQKAIDAAMAYRGTPYAWGGGGTRGPGPGQDPDEGVIGFDCSGLTQYAYGQAGIAIPRNSRAQYAALPKVSSEDLRPGDLVFWATDASEPATIHHVAIWLGGDRILEAPQSGSVVKTSDMRWRGYIGAVRPSA</sequence>
<accession>A0ABW4XHX3</accession>
<feature type="signal peptide" evidence="7">
    <location>
        <begin position="1"/>
        <end position="27"/>
    </location>
</feature>
<proteinExistence type="inferred from homology"/>
<dbReference type="PANTHER" id="PTHR47359">
    <property type="entry name" value="PEPTIDOGLYCAN DL-ENDOPEPTIDASE CWLO"/>
    <property type="match status" value="1"/>
</dbReference>
<gene>
    <name evidence="9" type="ORF">ACFSHS_22165</name>
</gene>
<dbReference type="InterPro" id="IPR000064">
    <property type="entry name" value="NLP_P60_dom"/>
</dbReference>
<evidence type="ECO:0000259" key="8">
    <source>
        <dbReference type="PROSITE" id="PS51935"/>
    </source>
</evidence>